<dbReference type="Gene3D" id="3.30.70.1490">
    <property type="entry name" value="Cysteine protease Prp"/>
    <property type="match status" value="1"/>
</dbReference>
<evidence type="ECO:0000256" key="5">
    <source>
        <dbReference type="ARBA" id="ARBA00044503"/>
    </source>
</evidence>
<dbReference type="SUPFAM" id="SSF118010">
    <property type="entry name" value="TM1457-like"/>
    <property type="match status" value="1"/>
</dbReference>
<evidence type="ECO:0000256" key="1">
    <source>
        <dbReference type="ARBA" id="ARBA00022517"/>
    </source>
</evidence>
<keyword evidence="3" id="KW-0378">Hydrolase</keyword>
<keyword evidence="1" id="KW-0690">Ribosome biogenesis</keyword>
<evidence type="ECO:0000313" key="7">
    <source>
        <dbReference type="EMBL" id="HIX48112.1"/>
    </source>
</evidence>
<proteinExistence type="inferred from homology"/>
<evidence type="ECO:0000256" key="6">
    <source>
        <dbReference type="ARBA" id="ARBA00044538"/>
    </source>
</evidence>
<keyword evidence="4" id="KW-0788">Thiol protease</keyword>
<dbReference type="InterPro" id="IPR036764">
    <property type="entry name" value="Peptidase_Prp_sf"/>
</dbReference>
<dbReference type="GO" id="GO:0008234">
    <property type="term" value="F:cysteine-type peptidase activity"/>
    <property type="evidence" value="ECO:0007669"/>
    <property type="project" value="UniProtKB-KW"/>
</dbReference>
<dbReference type="EMBL" id="DXFA01000071">
    <property type="protein sequence ID" value="HIX48112.1"/>
    <property type="molecule type" value="Genomic_DNA"/>
</dbReference>
<gene>
    <name evidence="7" type="ORF">H9981_03725</name>
</gene>
<comment type="similarity">
    <text evidence="5">Belongs to the Prp family.</text>
</comment>
<name>A0A9D2ARY3_9FIRM</name>
<accession>A0A9D2ARY3</accession>
<reference evidence="7" key="1">
    <citation type="journal article" date="2021" name="PeerJ">
        <title>Extensive microbial diversity within the chicken gut microbiome revealed by metagenomics and culture.</title>
        <authorList>
            <person name="Gilroy R."/>
            <person name="Ravi A."/>
            <person name="Getino M."/>
            <person name="Pursley I."/>
            <person name="Horton D.L."/>
            <person name="Alikhan N.F."/>
            <person name="Baker D."/>
            <person name="Gharbi K."/>
            <person name="Hall N."/>
            <person name="Watson M."/>
            <person name="Adriaenssens E.M."/>
            <person name="Foster-Nyarko E."/>
            <person name="Jarju S."/>
            <person name="Secka A."/>
            <person name="Antonio M."/>
            <person name="Oren A."/>
            <person name="Chaudhuri R.R."/>
            <person name="La Ragione R."/>
            <person name="Hildebrand F."/>
            <person name="Pallen M.J."/>
        </authorList>
    </citation>
    <scope>NUCLEOTIDE SEQUENCE</scope>
    <source>
        <strain evidence="7">ChiSjej5B23-15282</strain>
    </source>
</reference>
<dbReference type="PANTHER" id="PTHR39178:SF1">
    <property type="entry name" value="RIBOSOMAL-PROCESSING CYSTEINE PROTEASE PRP"/>
    <property type="match status" value="1"/>
</dbReference>
<dbReference type="GO" id="GO:0006508">
    <property type="term" value="P:proteolysis"/>
    <property type="evidence" value="ECO:0007669"/>
    <property type="project" value="UniProtKB-KW"/>
</dbReference>
<evidence type="ECO:0000256" key="2">
    <source>
        <dbReference type="ARBA" id="ARBA00022670"/>
    </source>
</evidence>
<keyword evidence="2 7" id="KW-0645">Protease</keyword>
<evidence type="ECO:0000256" key="3">
    <source>
        <dbReference type="ARBA" id="ARBA00022801"/>
    </source>
</evidence>
<dbReference type="GO" id="GO:0042254">
    <property type="term" value="P:ribosome biogenesis"/>
    <property type="evidence" value="ECO:0007669"/>
    <property type="project" value="UniProtKB-KW"/>
</dbReference>
<organism evidence="7 8">
    <name type="scientific">Candidatus Mediterraneibacter caccavium</name>
    <dbReference type="NCBI Taxonomy" id="2838661"/>
    <lineage>
        <taxon>Bacteria</taxon>
        <taxon>Bacillati</taxon>
        <taxon>Bacillota</taxon>
        <taxon>Clostridia</taxon>
        <taxon>Lachnospirales</taxon>
        <taxon>Lachnospiraceae</taxon>
        <taxon>Mediterraneibacter</taxon>
    </lineage>
</organism>
<dbReference type="Pfam" id="PF04327">
    <property type="entry name" value="Peptidase_Prp"/>
    <property type="match status" value="1"/>
</dbReference>
<comment type="caution">
    <text evidence="7">The sequence shown here is derived from an EMBL/GenBank/DDBJ whole genome shotgun (WGS) entry which is preliminary data.</text>
</comment>
<evidence type="ECO:0000256" key="4">
    <source>
        <dbReference type="ARBA" id="ARBA00022807"/>
    </source>
</evidence>
<dbReference type="PANTHER" id="PTHR39178">
    <property type="entry name" value="HYPOTHETICAL RIBOSOME-ASSOCIATED PROTEIN"/>
    <property type="match status" value="1"/>
</dbReference>
<reference evidence="7" key="2">
    <citation type="submission" date="2021-04" db="EMBL/GenBank/DDBJ databases">
        <authorList>
            <person name="Gilroy R."/>
        </authorList>
    </citation>
    <scope>NUCLEOTIDE SEQUENCE</scope>
    <source>
        <strain evidence="7">ChiSjej5B23-15282</strain>
    </source>
</reference>
<dbReference type="AlphaFoldDB" id="A0A9D2ARY3"/>
<evidence type="ECO:0000313" key="8">
    <source>
        <dbReference type="Proteomes" id="UP000824243"/>
    </source>
</evidence>
<dbReference type="CDD" id="cd16332">
    <property type="entry name" value="Prp-like"/>
    <property type="match status" value="1"/>
</dbReference>
<dbReference type="InterPro" id="IPR007422">
    <property type="entry name" value="Peptidase_Prp"/>
</dbReference>
<dbReference type="Proteomes" id="UP000824243">
    <property type="component" value="Unassembled WGS sequence"/>
</dbReference>
<sequence length="110" mass="12285">MIRVTIYRTSRHEYTGFDMSGHAGYDDPGKDIVCAAVSALVINAVNSIERFTDDETSCVSDGESGEISFRFSQVPSHDASLLLDSMIFGLEEIEENSEYESYIDIIFKEV</sequence>
<protein>
    <recommendedName>
        <fullName evidence="6">Ribosomal processing cysteine protease Prp</fullName>
    </recommendedName>
</protein>